<evidence type="ECO:0000256" key="2">
    <source>
        <dbReference type="SAM" id="SignalP"/>
    </source>
</evidence>
<protein>
    <submittedName>
        <fullName evidence="3">Translocation protein TolB</fullName>
    </submittedName>
</protein>
<accession>A0A518HEW0</accession>
<dbReference type="Pfam" id="PF07676">
    <property type="entry name" value="PD40"/>
    <property type="match status" value="5"/>
</dbReference>
<name>A0A518HEW0_9BACT</name>
<evidence type="ECO:0000313" key="4">
    <source>
        <dbReference type="Proteomes" id="UP000317835"/>
    </source>
</evidence>
<sequence length="515" mass="55149" precursor="true">MRNRLVVFAAAFVTGLHSAATAAGSSSPLPLLGPPPGQDGPRLGVFEEHRDIGTPSHPGDVAFDESSGRYTVTGGGGNMWFARDDFHLAWTEASGDVSLAAKARFLGEGADPHRKACLMIRQDLEPDSPYVGVALHGDGLTSLQFREVKGGDTREVQANVEAPDRRRLEWRGGYARMFLASGADAPIYSGAAIRIAFRPPFLVGIGVCAHDDQTTETAVFSGVELSTDLPAASGEPVLYSTLETQSIASTDRRVVHVTRGRIEAPNWLADGSTLIFNSEGGIFRLPVAGGTPGLIDTGFATRCNNDHGVSPDGTRLAISDQSQGRGQSLIYTLPIAGGTPDLVTPEGPSYWHGWSPDGATLAYCAERDGEYDIYTIPVTGGRETRLTTAPGLDDGPDFSPDGGFIYFNSERSGTMQIWRMRPDGGGQEQVTFDVFNDWFPHPSPDGRHLVFLSYEPDVDGHPADRDVTLRTMPLGGGEVDVLARLFGGQGTINVPCWSPDGSRIAFVSYQLIPED</sequence>
<geneLocation type="plasmid" evidence="4">
    <name>pelp_2</name>
</geneLocation>
<comment type="similarity">
    <text evidence="1">Belongs to the TolB family.</text>
</comment>
<evidence type="ECO:0000256" key="1">
    <source>
        <dbReference type="ARBA" id="ARBA00009820"/>
    </source>
</evidence>
<dbReference type="SUPFAM" id="SSF82171">
    <property type="entry name" value="DPP6 N-terminal domain-like"/>
    <property type="match status" value="1"/>
</dbReference>
<dbReference type="OrthoDB" id="108903at2"/>
<dbReference type="InterPro" id="IPR011659">
    <property type="entry name" value="WD40"/>
</dbReference>
<keyword evidence="4" id="KW-1185">Reference proteome</keyword>
<keyword evidence="3" id="KW-0614">Plasmid</keyword>
<dbReference type="RefSeq" id="WP_145279614.1">
    <property type="nucleotide sequence ID" value="NZ_CP036428.1"/>
</dbReference>
<dbReference type="KEGG" id="tpla:ElP_73490"/>
<dbReference type="PANTHER" id="PTHR36842">
    <property type="entry name" value="PROTEIN TOLB HOMOLOG"/>
    <property type="match status" value="1"/>
</dbReference>
<feature type="chain" id="PRO_5021754404" evidence="2">
    <location>
        <begin position="23"/>
        <end position="515"/>
    </location>
</feature>
<proteinExistence type="inferred from homology"/>
<gene>
    <name evidence="3" type="ORF">ElP_73490</name>
</gene>
<dbReference type="Proteomes" id="UP000317835">
    <property type="component" value="Plasmid pElP_2"/>
</dbReference>
<dbReference type="PANTHER" id="PTHR36842:SF1">
    <property type="entry name" value="PROTEIN TOLB"/>
    <property type="match status" value="1"/>
</dbReference>
<evidence type="ECO:0000313" key="3">
    <source>
        <dbReference type="EMBL" id="QDV39383.1"/>
    </source>
</evidence>
<dbReference type="InterPro" id="IPR011042">
    <property type="entry name" value="6-blade_b-propeller_TolB-like"/>
</dbReference>
<organism evidence="3 4">
    <name type="scientific">Tautonia plasticadhaerens</name>
    <dbReference type="NCBI Taxonomy" id="2527974"/>
    <lineage>
        <taxon>Bacteria</taxon>
        <taxon>Pseudomonadati</taxon>
        <taxon>Planctomycetota</taxon>
        <taxon>Planctomycetia</taxon>
        <taxon>Isosphaerales</taxon>
        <taxon>Isosphaeraceae</taxon>
        <taxon>Tautonia</taxon>
    </lineage>
</organism>
<feature type="signal peptide" evidence="2">
    <location>
        <begin position="1"/>
        <end position="22"/>
    </location>
</feature>
<dbReference type="Gene3D" id="2.120.10.30">
    <property type="entry name" value="TolB, C-terminal domain"/>
    <property type="match status" value="1"/>
</dbReference>
<dbReference type="EMBL" id="CP036428">
    <property type="protein sequence ID" value="QDV39383.1"/>
    <property type="molecule type" value="Genomic_DNA"/>
</dbReference>
<dbReference type="AlphaFoldDB" id="A0A518HEW0"/>
<keyword evidence="2" id="KW-0732">Signal</keyword>
<reference evidence="3 4" key="1">
    <citation type="submission" date="2019-02" db="EMBL/GenBank/DDBJ databases">
        <title>Deep-cultivation of Planctomycetes and their phenomic and genomic characterization uncovers novel biology.</title>
        <authorList>
            <person name="Wiegand S."/>
            <person name="Jogler M."/>
            <person name="Boedeker C."/>
            <person name="Pinto D."/>
            <person name="Vollmers J."/>
            <person name="Rivas-Marin E."/>
            <person name="Kohn T."/>
            <person name="Peeters S.H."/>
            <person name="Heuer A."/>
            <person name="Rast P."/>
            <person name="Oberbeckmann S."/>
            <person name="Bunk B."/>
            <person name="Jeske O."/>
            <person name="Meyerdierks A."/>
            <person name="Storesund J.E."/>
            <person name="Kallscheuer N."/>
            <person name="Luecker S."/>
            <person name="Lage O.M."/>
            <person name="Pohl T."/>
            <person name="Merkel B.J."/>
            <person name="Hornburger P."/>
            <person name="Mueller R.-W."/>
            <person name="Bruemmer F."/>
            <person name="Labrenz M."/>
            <person name="Spormann A.M."/>
            <person name="Op den Camp H."/>
            <person name="Overmann J."/>
            <person name="Amann R."/>
            <person name="Jetten M.S.M."/>
            <person name="Mascher T."/>
            <person name="Medema M.H."/>
            <person name="Devos D.P."/>
            <person name="Kaster A.-K."/>
            <person name="Ovreas L."/>
            <person name="Rohde M."/>
            <person name="Galperin M.Y."/>
            <person name="Jogler C."/>
        </authorList>
    </citation>
    <scope>NUCLEOTIDE SEQUENCE [LARGE SCALE GENOMIC DNA]</scope>
    <source>
        <strain evidence="3 4">ElP</strain>
        <plasmid evidence="4">pelp_2</plasmid>
    </source>
</reference>